<dbReference type="InterPro" id="IPR015422">
    <property type="entry name" value="PyrdxlP-dep_Trfase_small"/>
</dbReference>
<evidence type="ECO:0000256" key="6">
    <source>
        <dbReference type="RuleBase" id="RU000481"/>
    </source>
</evidence>
<keyword evidence="9" id="KW-1185">Reference proteome</keyword>
<dbReference type="STRING" id="1075417.SAMN05421823_104525"/>
<evidence type="ECO:0000313" key="9">
    <source>
        <dbReference type="Proteomes" id="UP000198510"/>
    </source>
</evidence>
<dbReference type="InterPro" id="IPR015424">
    <property type="entry name" value="PyrdxlP-dep_Trfase"/>
</dbReference>
<evidence type="ECO:0000259" key="7">
    <source>
        <dbReference type="Pfam" id="PF00155"/>
    </source>
</evidence>
<evidence type="ECO:0000256" key="1">
    <source>
        <dbReference type="ARBA" id="ARBA00001933"/>
    </source>
</evidence>
<feature type="domain" description="Aminotransferase class I/classII large" evidence="7">
    <location>
        <begin position="37"/>
        <end position="394"/>
    </location>
</feature>
<dbReference type="InterPro" id="IPR004839">
    <property type="entry name" value="Aminotransferase_I/II_large"/>
</dbReference>
<evidence type="ECO:0000256" key="2">
    <source>
        <dbReference type="ARBA" id="ARBA00007441"/>
    </source>
</evidence>
<dbReference type="PROSITE" id="PS00105">
    <property type="entry name" value="AA_TRANSFER_CLASS_1"/>
    <property type="match status" value="1"/>
</dbReference>
<keyword evidence="4 6" id="KW-0808">Transferase</keyword>
<keyword evidence="5" id="KW-0663">Pyridoxal phosphate</keyword>
<comment type="cofactor">
    <cofactor evidence="1 6">
        <name>pyridoxal 5'-phosphate</name>
        <dbReference type="ChEBI" id="CHEBI:597326"/>
    </cofactor>
</comment>
<dbReference type="FunFam" id="3.40.640.10:FF:000033">
    <property type="entry name" value="Aspartate aminotransferase"/>
    <property type="match status" value="1"/>
</dbReference>
<dbReference type="AlphaFoldDB" id="A0A1G9HT37"/>
<evidence type="ECO:0000256" key="3">
    <source>
        <dbReference type="ARBA" id="ARBA00022576"/>
    </source>
</evidence>
<keyword evidence="3 6" id="KW-0032">Aminotransferase</keyword>
<protein>
    <recommendedName>
        <fullName evidence="6">Aminotransferase</fullName>
        <ecNumber evidence="6">2.6.1.-</ecNumber>
    </recommendedName>
</protein>
<dbReference type="RefSeq" id="WP_089682689.1">
    <property type="nucleotide sequence ID" value="NZ_FNFO01000004.1"/>
</dbReference>
<dbReference type="PANTHER" id="PTHR46383">
    <property type="entry name" value="ASPARTATE AMINOTRANSFERASE"/>
    <property type="match status" value="1"/>
</dbReference>
<dbReference type="PANTHER" id="PTHR46383:SF1">
    <property type="entry name" value="ASPARTATE AMINOTRANSFERASE"/>
    <property type="match status" value="1"/>
</dbReference>
<dbReference type="OrthoDB" id="1489696at2"/>
<evidence type="ECO:0000313" key="8">
    <source>
        <dbReference type="EMBL" id="SDL15884.1"/>
    </source>
</evidence>
<dbReference type="CDD" id="cd00609">
    <property type="entry name" value="AAT_like"/>
    <property type="match status" value="1"/>
</dbReference>
<dbReference type="InterPro" id="IPR015421">
    <property type="entry name" value="PyrdxlP-dep_Trfase_major"/>
</dbReference>
<comment type="similarity">
    <text evidence="2 6">Belongs to the class-I pyridoxal-phosphate-dependent aminotransferase family.</text>
</comment>
<dbReference type="GO" id="GO:0030170">
    <property type="term" value="F:pyridoxal phosphate binding"/>
    <property type="evidence" value="ECO:0007669"/>
    <property type="project" value="InterPro"/>
</dbReference>
<accession>A0A1G9HT37</accession>
<dbReference type="EMBL" id="FNFO01000004">
    <property type="protein sequence ID" value="SDL15884.1"/>
    <property type="molecule type" value="Genomic_DNA"/>
</dbReference>
<organism evidence="8 9">
    <name type="scientific">Catalinimonas alkaloidigena</name>
    <dbReference type="NCBI Taxonomy" id="1075417"/>
    <lineage>
        <taxon>Bacteria</taxon>
        <taxon>Pseudomonadati</taxon>
        <taxon>Bacteroidota</taxon>
        <taxon>Cytophagia</taxon>
        <taxon>Cytophagales</taxon>
        <taxon>Catalimonadaceae</taxon>
        <taxon>Catalinimonas</taxon>
    </lineage>
</organism>
<dbReference type="InterPro" id="IPR004838">
    <property type="entry name" value="NHTrfase_class1_PyrdxlP-BS"/>
</dbReference>
<dbReference type="Gene3D" id="3.90.1150.10">
    <property type="entry name" value="Aspartate Aminotransferase, domain 1"/>
    <property type="match status" value="1"/>
</dbReference>
<evidence type="ECO:0000256" key="4">
    <source>
        <dbReference type="ARBA" id="ARBA00022679"/>
    </source>
</evidence>
<evidence type="ECO:0000256" key="5">
    <source>
        <dbReference type="ARBA" id="ARBA00022898"/>
    </source>
</evidence>
<dbReference type="Proteomes" id="UP000198510">
    <property type="component" value="Unassembled WGS sequence"/>
</dbReference>
<dbReference type="Gene3D" id="3.40.640.10">
    <property type="entry name" value="Type I PLP-dependent aspartate aminotransferase-like (Major domain)"/>
    <property type="match status" value="1"/>
</dbReference>
<sequence length="402" mass="44535">MNETKTFPLADRIANLEESQTIGMAQKARELASQGIHVISLSLGEPDFQTPDHIKEAAKKALDDGYTRYSPVPGYPELRKAIVNKLKRDNGLDYKPENIVVSTGAKQSLFNVVMSLVNPGDEVVIFTPYWVSYLAMVQLAEGKAVEVSGSLENQFKVTPEQLEEAITSKTRLIMFSSPCNPTGSVFTRDELKALADVVARHEDVFVISDEIYEYINFSGNHASIAEFEEIKDRVIVVNGFAKGFAMTGWRLGYIAAPTWLAKACDKYQGQVTSGANSMAQRAGIVALEGDMQATKQMAEAYKRRRDLVLELLKDVPGVKTYLPEGAFYLFPDISAFFGKRNGDQVIRNADDMSMYLLNEAHVSTVPGEAFGNPNCIRMSFAASDEDLREAMRRIREALGKLS</sequence>
<reference evidence="8 9" key="1">
    <citation type="submission" date="2016-10" db="EMBL/GenBank/DDBJ databases">
        <authorList>
            <person name="de Groot N.N."/>
        </authorList>
    </citation>
    <scope>NUCLEOTIDE SEQUENCE [LARGE SCALE GENOMIC DNA]</scope>
    <source>
        <strain evidence="8 9">DSM 25186</strain>
    </source>
</reference>
<name>A0A1G9HT37_9BACT</name>
<dbReference type="InterPro" id="IPR050596">
    <property type="entry name" value="AspAT/PAT-like"/>
</dbReference>
<proteinExistence type="inferred from homology"/>
<dbReference type="Pfam" id="PF00155">
    <property type="entry name" value="Aminotran_1_2"/>
    <property type="match status" value="1"/>
</dbReference>
<dbReference type="GO" id="GO:0006520">
    <property type="term" value="P:amino acid metabolic process"/>
    <property type="evidence" value="ECO:0007669"/>
    <property type="project" value="InterPro"/>
</dbReference>
<dbReference type="EC" id="2.6.1.-" evidence="6"/>
<gene>
    <name evidence="8" type="ORF">SAMN05421823_104525</name>
</gene>
<dbReference type="GO" id="GO:0008483">
    <property type="term" value="F:transaminase activity"/>
    <property type="evidence" value="ECO:0007669"/>
    <property type="project" value="UniProtKB-KW"/>
</dbReference>
<dbReference type="SUPFAM" id="SSF53383">
    <property type="entry name" value="PLP-dependent transferases"/>
    <property type="match status" value="1"/>
</dbReference>